<keyword evidence="1" id="KW-0805">Transcription regulation</keyword>
<dbReference type="InterPro" id="IPR000843">
    <property type="entry name" value="HTH_LacI"/>
</dbReference>
<dbReference type="EMBL" id="CP137624">
    <property type="protein sequence ID" value="WPK12830.1"/>
    <property type="molecule type" value="Genomic_DNA"/>
</dbReference>
<evidence type="ECO:0000256" key="2">
    <source>
        <dbReference type="ARBA" id="ARBA00023125"/>
    </source>
</evidence>
<dbReference type="PROSITE" id="PS00356">
    <property type="entry name" value="HTH_LACI_1"/>
    <property type="match status" value="1"/>
</dbReference>
<evidence type="ECO:0000259" key="4">
    <source>
        <dbReference type="PROSITE" id="PS50932"/>
    </source>
</evidence>
<reference evidence="5 6" key="1">
    <citation type="submission" date="2023-09" db="EMBL/GenBank/DDBJ databases">
        <authorList>
            <person name="Page C.A."/>
            <person name="Perez-Diaz I.M."/>
        </authorList>
    </citation>
    <scope>NUCLEOTIDE SEQUENCE [LARGE SCALE GENOMIC DNA]</scope>
    <source>
        <strain evidence="5 6">Ll15</strain>
    </source>
</reference>
<dbReference type="Pfam" id="PF00356">
    <property type="entry name" value="LacI"/>
    <property type="match status" value="1"/>
</dbReference>
<dbReference type="SMART" id="SM00354">
    <property type="entry name" value="HTH_LACI"/>
    <property type="match status" value="1"/>
</dbReference>
<dbReference type="SUPFAM" id="SSF47413">
    <property type="entry name" value="lambda repressor-like DNA-binding domains"/>
    <property type="match status" value="1"/>
</dbReference>
<evidence type="ECO:0000256" key="1">
    <source>
        <dbReference type="ARBA" id="ARBA00023015"/>
    </source>
</evidence>
<sequence length="333" mass="37207">MKVNIYDVAKAANVSIATVSKVINNTGRIGDKTRKKVNDVIKELDYKPNLMASALMGKKTCTIGFILPDLANPFFSELARYVEDMASSFNYNVVICSTDYITEKEEMYVSLLLQKNVDGFILASGFESFEAIEKIQAMNIPIVLVARNAPGKQLNLVSINDYDAGFRATSYLIERGHQQIAIIARNIWSNRERYRGYADAMRKNGLVPMDEYYYAKESTIQDGFKSLQQIMKVSSIKPTAFFACNDLMATGAIKACKKLNLNVPEDISIIGFDNSIFAQIVEPALTTVEQPQREIATEAVQLLMNAINGDNAHQTITLKTKIIERETVKNLIL</sequence>
<organism evidence="5 6">
    <name type="scientific">Lysinibacillus louembei</name>
    <dbReference type="NCBI Taxonomy" id="1470088"/>
    <lineage>
        <taxon>Bacteria</taxon>
        <taxon>Bacillati</taxon>
        <taxon>Bacillota</taxon>
        <taxon>Bacilli</taxon>
        <taxon>Bacillales</taxon>
        <taxon>Bacillaceae</taxon>
        <taxon>Lysinibacillus</taxon>
    </lineage>
</organism>
<protein>
    <submittedName>
        <fullName evidence="5">LacI family DNA-binding transcriptional regulator</fullName>
    </submittedName>
</protein>
<dbReference type="Proteomes" id="UP001322664">
    <property type="component" value="Chromosome"/>
</dbReference>
<dbReference type="Gene3D" id="3.40.50.2300">
    <property type="match status" value="2"/>
</dbReference>
<dbReference type="Pfam" id="PF13377">
    <property type="entry name" value="Peripla_BP_3"/>
    <property type="match status" value="1"/>
</dbReference>
<name>A0ABZ0S126_9BACI</name>
<dbReference type="InterPro" id="IPR010982">
    <property type="entry name" value="Lambda_DNA-bd_dom_sf"/>
</dbReference>
<dbReference type="PANTHER" id="PTHR30146:SF109">
    <property type="entry name" value="HTH-TYPE TRANSCRIPTIONAL REGULATOR GALS"/>
    <property type="match status" value="1"/>
</dbReference>
<dbReference type="PROSITE" id="PS50932">
    <property type="entry name" value="HTH_LACI_2"/>
    <property type="match status" value="1"/>
</dbReference>
<dbReference type="Gene3D" id="1.10.260.40">
    <property type="entry name" value="lambda repressor-like DNA-binding domains"/>
    <property type="match status" value="1"/>
</dbReference>
<evidence type="ECO:0000313" key="6">
    <source>
        <dbReference type="Proteomes" id="UP001322664"/>
    </source>
</evidence>
<dbReference type="InterPro" id="IPR046335">
    <property type="entry name" value="LacI/GalR-like_sensor"/>
</dbReference>
<gene>
    <name evidence="5" type="ORF">R6U77_03755</name>
</gene>
<dbReference type="CDD" id="cd01392">
    <property type="entry name" value="HTH_LacI"/>
    <property type="match status" value="1"/>
</dbReference>
<dbReference type="InterPro" id="IPR028082">
    <property type="entry name" value="Peripla_BP_I"/>
</dbReference>
<proteinExistence type="predicted"/>
<evidence type="ECO:0000313" key="5">
    <source>
        <dbReference type="EMBL" id="WPK12830.1"/>
    </source>
</evidence>
<dbReference type="PANTHER" id="PTHR30146">
    <property type="entry name" value="LACI-RELATED TRANSCRIPTIONAL REPRESSOR"/>
    <property type="match status" value="1"/>
</dbReference>
<dbReference type="CDD" id="cd06267">
    <property type="entry name" value="PBP1_LacI_sugar_binding-like"/>
    <property type="match status" value="1"/>
</dbReference>
<dbReference type="RefSeq" id="WP_319837507.1">
    <property type="nucleotide sequence ID" value="NZ_CP137624.1"/>
</dbReference>
<keyword evidence="2 5" id="KW-0238">DNA-binding</keyword>
<accession>A0ABZ0S126</accession>
<dbReference type="GO" id="GO:0003677">
    <property type="term" value="F:DNA binding"/>
    <property type="evidence" value="ECO:0007669"/>
    <property type="project" value="UniProtKB-KW"/>
</dbReference>
<dbReference type="SUPFAM" id="SSF53822">
    <property type="entry name" value="Periplasmic binding protein-like I"/>
    <property type="match status" value="1"/>
</dbReference>
<keyword evidence="6" id="KW-1185">Reference proteome</keyword>
<evidence type="ECO:0000256" key="3">
    <source>
        <dbReference type="ARBA" id="ARBA00023163"/>
    </source>
</evidence>
<keyword evidence="3" id="KW-0804">Transcription</keyword>
<feature type="domain" description="HTH lacI-type" evidence="4">
    <location>
        <begin position="3"/>
        <end position="57"/>
    </location>
</feature>